<proteinExistence type="predicted"/>
<dbReference type="Proteomes" id="UP000485621">
    <property type="component" value="Unassembled WGS sequence"/>
</dbReference>
<evidence type="ECO:0000313" key="1">
    <source>
        <dbReference type="EMBL" id="OQB42452.1"/>
    </source>
</evidence>
<reference evidence="1" key="1">
    <citation type="submission" date="2017-02" db="EMBL/GenBank/DDBJ databases">
        <title>Delving into the versatile metabolic prowess of the omnipresent phylum Bacteroidetes.</title>
        <authorList>
            <person name="Nobu M.K."/>
            <person name="Mei R."/>
            <person name="Narihiro T."/>
            <person name="Kuroda K."/>
            <person name="Liu W.-T."/>
        </authorList>
    </citation>
    <scope>NUCLEOTIDE SEQUENCE</scope>
    <source>
        <strain evidence="1">ADurb.Bin160</strain>
    </source>
</reference>
<dbReference type="Gene3D" id="3.90.226.10">
    <property type="entry name" value="2-enoyl-CoA Hydratase, Chain A, domain 1"/>
    <property type="match status" value="1"/>
</dbReference>
<dbReference type="GO" id="GO:0004252">
    <property type="term" value="F:serine-type endopeptidase activity"/>
    <property type="evidence" value="ECO:0007669"/>
    <property type="project" value="UniProtKB-EC"/>
</dbReference>
<dbReference type="EMBL" id="MWDB01000002">
    <property type="protein sequence ID" value="OQB42452.1"/>
    <property type="molecule type" value="Genomic_DNA"/>
</dbReference>
<gene>
    <name evidence="1" type="primary">clpP_1</name>
    <name evidence="1" type="ORF">BWY04_00150</name>
</gene>
<protein>
    <submittedName>
        <fullName evidence="1">ATP-dependent Clp protease proteolytic subunit</fullName>
        <ecNumber evidence="1">3.4.21.92</ecNumber>
    </submittedName>
</protein>
<keyword evidence="1" id="KW-0378">Hydrolase</keyword>
<comment type="caution">
    <text evidence="1">The sequence shown here is derived from an EMBL/GenBank/DDBJ whole genome shotgun (WGS) entry which is preliminary data.</text>
</comment>
<dbReference type="AlphaFoldDB" id="A0A1V5ZR46"/>
<dbReference type="GO" id="GO:0006508">
    <property type="term" value="P:proteolysis"/>
    <property type="evidence" value="ECO:0007669"/>
    <property type="project" value="UniProtKB-KW"/>
</dbReference>
<dbReference type="EC" id="3.4.21.92" evidence="1"/>
<accession>A0A1V5ZR46</accession>
<organism evidence="1">
    <name type="scientific">candidate division CPR1 bacterium ADurb.Bin160</name>
    <dbReference type="NCBI Taxonomy" id="1852826"/>
    <lineage>
        <taxon>Bacteria</taxon>
        <taxon>candidate division CPR1</taxon>
    </lineage>
</organism>
<sequence>MTLVPSVIEKSKAGERAYDIYSRLLEDRIIFV</sequence>
<keyword evidence="1" id="KW-0645">Protease</keyword>
<name>A0A1V5ZR46_9BACT</name>